<dbReference type="AlphaFoldDB" id="A0A5J5HQE0"/>
<reference evidence="5 6" key="1">
    <citation type="submission" date="2019-09" db="EMBL/GenBank/DDBJ databases">
        <title>Whole genome sequences of isolates from the Mars Exploration Rovers.</title>
        <authorList>
            <person name="Seuylemezian A."/>
            <person name="Vaishampayan P."/>
        </authorList>
    </citation>
    <scope>NUCLEOTIDE SEQUENCE [LARGE SCALE GENOMIC DNA]</scope>
    <source>
        <strain evidence="5 6">MER_TA_151</strain>
    </source>
</reference>
<evidence type="ECO:0000256" key="1">
    <source>
        <dbReference type="ARBA" id="ARBA00008861"/>
    </source>
</evidence>
<dbReference type="OrthoDB" id="8538589at2"/>
<dbReference type="Gene3D" id="3.10.490.10">
    <property type="entry name" value="Gamma-glutamyl cyclotransferase-like"/>
    <property type="match status" value="2"/>
</dbReference>
<dbReference type="CDD" id="cd06661">
    <property type="entry name" value="GGCT_like"/>
    <property type="match status" value="2"/>
</dbReference>
<dbReference type="InterPro" id="IPR036568">
    <property type="entry name" value="GGCT-like_sf"/>
</dbReference>
<dbReference type="SUPFAM" id="SSF110857">
    <property type="entry name" value="Gamma-glutamyl cyclotransferase-like"/>
    <property type="match status" value="2"/>
</dbReference>
<evidence type="ECO:0000313" key="5">
    <source>
        <dbReference type="EMBL" id="KAA9023952.1"/>
    </source>
</evidence>
<dbReference type="GO" id="GO:0005829">
    <property type="term" value="C:cytosol"/>
    <property type="evidence" value="ECO:0007669"/>
    <property type="project" value="TreeGrafter"/>
</dbReference>
<dbReference type="EMBL" id="VYKL01000018">
    <property type="protein sequence ID" value="KAA9023952.1"/>
    <property type="molecule type" value="Genomic_DNA"/>
</dbReference>
<gene>
    <name evidence="5" type="ORF">F4V44_12510</name>
</gene>
<dbReference type="PANTHER" id="PTHR12510:SF4">
    <property type="entry name" value="GAMMA-GLUTAMYLAMINECYCLOTRANSFERASE"/>
    <property type="match status" value="1"/>
</dbReference>
<dbReference type="Proteomes" id="UP000326671">
    <property type="component" value="Unassembled WGS sequence"/>
</dbReference>
<dbReference type="Pfam" id="PF13772">
    <property type="entry name" value="AIG2_2"/>
    <property type="match status" value="1"/>
</dbReference>
<dbReference type="GO" id="GO:0061929">
    <property type="term" value="F:gamma-glutamylaminecyclotransferase activity"/>
    <property type="evidence" value="ECO:0007669"/>
    <property type="project" value="InterPro"/>
</dbReference>
<dbReference type="InterPro" id="IPR009288">
    <property type="entry name" value="AIG2-like_dom"/>
</dbReference>
<feature type="active site" description="Proton acceptor" evidence="2">
    <location>
        <position position="79"/>
    </location>
</feature>
<dbReference type="Pfam" id="PF06094">
    <property type="entry name" value="GGACT"/>
    <property type="match status" value="1"/>
</dbReference>
<dbReference type="PANTHER" id="PTHR12510">
    <property type="entry name" value="TROPONIN C-AKIN-1 PROTEIN"/>
    <property type="match status" value="1"/>
</dbReference>
<dbReference type="InterPro" id="IPR039126">
    <property type="entry name" value="GGACT"/>
</dbReference>
<protein>
    <recommendedName>
        <fullName evidence="3">Gamma-glutamylcyclotransferase family protein</fullName>
    </recommendedName>
</protein>
<keyword evidence="6" id="KW-1185">Reference proteome</keyword>
<accession>A0A5J5HQE0</accession>
<dbReference type="InterPro" id="IPR013024">
    <property type="entry name" value="GGCT-like"/>
</dbReference>
<dbReference type="GO" id="GO:0016740">
    <property type="term" value="F:transferase activity"/>
    <property type="evidence" value="ECO:0007669"/>
    <property type="project" value="UniProtKB-KW"/>
</dbReference>
<sequence>MIEMESVYRVFVYGTLRKHESNHYLIEKAKCVSSQCWTNGILYDTGNGYPGMAASTSKRVYGEVYEVTAKQLKQLDVLEGYEGEGMDNLYDRITQVVHTDFGTIEAYVYVYTSETIYELDEIRFGDWKCHRYLQQDELLYFAYGSCMDDERFKRDNVKHQFERVLGCGIVKNYSVAYTRKARDGGRADLIESAEHAEGKVYHISHETLDYLYRREGVAAQIYRPAFITVIIDGIIYKNVLTFLVVDKEEEVAPPLHYVTEILRGAKGFVSDNYYQMLVDDMHHKFGMNLQ</sequence>
<evidence type="ECO:0000256" key="2">
    <source>
        <dbReference type="PIRSR" id="PIRSR639126-1"/>
    </source>
</evidence>
<keyword evidence="5" id="KW-0808">Transferase</keyword>
<organism evidence="5 6">
    <name type="scientific">Niallia endozanthoxylica</name>
    <dbReference type="NCBI Taxonomy" id="2036016"/>
    <lineage>
        <taxon>Bacteria</taxon>
        <taxon>Bacillati</taxon>
        <taxon>Bacillota</taxon>
        <taxon>Bacilli</taxon>
        <taxon>Bacillales</taxon>
        <taxon>Bacillaceae</taxon>
        <taxon>Niallia</taxon>
    </lineage>
</organism>
<comment type="similarity">
    <text evidence="1 3">Belongs to the gamma-glutamylcyclotransferase family.</text>
</comment>
<feature type="domain" description="Gamma-glutamylcyclotransferase AIG2-like" evidence="4">
    <location>
        <begin position="10"/>
        <end position="128"/>
    </location>
</feature>
<comment type="caution">
    <text evidence="5">The sequence shown here is derived from an EMBL/GenBank/DDBJ whole genome shotgun (WGS) entry which is preliminary data.</text>
</comment>
<evidence type="ECO:0000313" key="6">
    <source>
        <dbReference type="Proteomes" id="UP000326671"/>
    </source>
</evidence>
<evidence type="ECO:0000256" key="3">
    <source>
        <dbReference type="RuleBase" id="RU367036"/>
    </source>
</evidence>
<proteinExistence type="inferred from homology"/>
<evidence type="ECO:0000259" key="4">
    <source>
        <dbReference type="Pfam" id="PF06094"/>
    </source>
</evidence>
<name>A0A5J5HQE0_9BACI</name>